<comment type="caution">
    <text evidence="5">The sequence shown here is derived from an EMBL/GenBank/DDBJ whole genome shotgun (WGS) entry which is preliminary data.</text>
</comment>
<dbReference type="EMBL" id="JAWDKA010000005">
    <property type="protein sequence ID" value="MDV0441948.1"/>
    <property type="molecule type" value="Genomic_DNA"/>
</dbReference>
<dbReference type="NCBIfam" id="TIGR02175">
    <property type="entry name" value="PorC_KorC"/>
    <property type="match status" value="1"/>
</dbReference>
<dbReference type="SUPFAM" id="SSF53323">
    <property type="entry name" value="Pyruvate-ferredoxin oxidoreductase, PFOR, domain III"/>
    <property type="match status" value="1"/>
</dbReference>
<dbReference type="AlphaFoldDB" id="A0AAE4SAQ8"/>
<dbReference type="InterPro" id="IPR002869">
    <property type="entry name" value="Pyrv_flavodox_OxRed_cen"/>
</dbReference>
<organism evidence="5 6">
    <name type="scientific">Methanorbis furvi</name>
    <dbReference type="NCBI Taxonomy" id="3028299"/>
    <lineage>
        <taxon>Archaea</taxon>
        <taxon>Methanobacteriati</taxon>
        <taxon>Methanobacteriota</taxon>
        <taxon>Stenosarchaea group</taxon>
        <taxon>Methanomicrobia</taxon>
        <taxon>Methanomicrobiales</taxon>
        <taxon>Methanocorpusculaceae</taxon>
        <taxon>Methanorbis</taxon>
    </lineage>
</organism>
<evidence type="ECO:0000256" key="1">
    <source>
        <dbReference type="ARBA" id="ARBA00012822"/>
    </source>
</evidence>
<name>A0AAE4SAQ8_9EURY</name>
<gene>
    <name evidence="5" type="primary">padE_2</name>
    <name evidence="5" type="ORF">McpAg1_11620</name>
</gene>
<dbReference type="EC" id="1.2.7.1" evidence="1"/>
<dbReference type="GO" id="GO:0019164">
    <property type="term" value="F:pyruvate synthase activity"/>
    <property type="evidence" value="ECO:0007669"/>
    <property type="project" value="UniProtKB-EC"/>
</dbReference>
<keyword evidence="2 5" id="KW-0560">Oxidoreductase</keyword>
<dbReference type="InterPro" id="IPR051626">
    <property type="entry name" value="Oxidoreductase_gamma_subunit"/>
</dbReference>
<dbReference type="Proteomes" id="UP001273136">
    <property type="component" value="Unassembled WGS sequence"/>
</dbReference>
<proteinExistence type="predicted"/>
<dbReference type="PANTHER" id="PTHR43366:SF1">
    <property type="entry name" value="PYRUVATE SYNTHASE SUBUNIT PORC"/>
    <property type="match status" value="1"/>
</dbReference>
<accession>A0AAE4SAQ8</accession>
<dbReference type="RefSeq" id="WP_338094349.1">
    <property type="nucleotide sequence ID" value="NZ_JAWDKA010000005.1"/>
</dbReference>
<dbReference type="Pfam" id="PF01558">
    <property type="entry name" value="POR"/>
    <property type="match status" value="1"/>
</dbReference>
<evidence type="ECO:0000313" key="6">
    <source>
        <dbReference type="Proteomes" id="UP001273136"/>
    </source>
</evidence>
<dbReference type="InterPro" id="IPR011894">
    <property type="entry name" value="PorC_KorC"/>
</dbReference>
<protein>
    <recommendedName>
        <fullName evidence="1">pyruvate synthase</fullName>
        <ecNumber evidence="1">1.2.7.1</ecNumber>
    </recommendedName>
</protein>
<feature type="domain" description="Pyruvate/ketoisovalerate oxidoreductase catalytic" evidence="4">
    <location>
        <begin position="10"/>
        <end position="173"/>
    </location>
</feature>
<evidence type="ECO:0000313" key="5">
    <source>
        <dbReference type="EMBL" id="MDV0441948.1"/>
    </source>
</evidence>
<sequence>MRELRIHGRGGQGSVTAAELIATAAFTGGVYAQAFPAFGVERRGAPVQAFVRFSNEKIRLRSQIYEPDYIIVQDSTLIHDVNVFAGMSEGGIAIINTEKKGNYNLPSGVRLIVIDATAIALEEIGLPITNTTLMGAFAAASGEITLDALKDAIEERFPGKLAATNFAAAQRAYNMVKEGAV</sequence>
<evidence type="ECO:0000259" key="4">
    <source>
        <dbReference type="Pfam" id="PF01558"/>
    </source>
</evidence>
<keyword evidence="6" id="KW-1185">Reference proteome</keyword>
<evidence type="ECO:0000256" key="2">
    <source>
        <dbReference type="ARBA" id="ARBA00023002"/>
    </source>
</evidence>
<comment type="catalytic activity">
    <reaction evidence="3">
        <text>2 oxidized [2Fe-2S]-[ferredoxin] + pyruvate + CoA = 2 reduced [2Fe-2S]-[ferredoxin] + acetyl-CoA + CO2 + H(+)</text>
        <dbReference type="Rhea" id="RHEA:12765"/>
        <dbReference type="Rhea" id="RHEA-COMP:10000"/>
        <dbReference type="Rhea" id="RHEA-COMP:10001"/>
        <dbReference type="ChEBI" id="CHEBI:15361"/>
        <dbReference type="ChEBI" id="CHEBI:15378"/>
        <dbReference type="ChEBI" id="CHEBI:16526"/>
        <dbReference type="ChEBI" id="CHEBI:33737"/>
        <dbReference type="ChEBI" id="CHEBI:33738"/>
        <dbReference type="ChEBI" id="CHEBI:57287"/>
        <dbReference type="ChEBI" id="CHEBI:57288"/>
        <dbReference type="EC" id="1.2.7.1"/>
    </reaction>
</comment>
<dbReference type="InterPro" id="IPR019752">
    <property type="entry name" value="Pyrv/ketoisovalerate_OxRed_cat"/>
</dbReference>
<dbReference type="PANTHER" id="PTHR43366">
    <property type="entry name" value="PYRUVATE SYNTHASE SUBUNIT PORC"/>
    <property type="match status" value="1"/>
</dbReference>
<dbReference type="Gene3D" id="3.40.920.10">
    <property type="entry name" value="Pyruvate-ferredoxin oxidoreductase, PFOR, domain III"/>
    <property type="match status" value="1"/>
</dbReference>
<reference evidence="5" key="1">
    <citation type="submission" date="2023-06" db="EMBL/GenBank/DDBJ databases">
        <title>Genome sequence of Methancorpusculaceae sp. Ag1.</title>
        <authorList>
            <person name="Protasov E."/>
            <person name="Platt K."/>
            <person name="Poehlein A."/>
            <person name="Daniel R."/>
            <person name="Brune A."/>
        </authorList>
    </citation>
    <scope>NUCLEOTIDE SEQUENCE</scope>
    <source>
        <strain evidence="5">Ag1</strain>
    </source>
</reference>
<evidence type="ECO:0000256" key="3">
    <source>
        <dbReference type="ARBA" id="ARBA00049357"/>
    </source>
</evidence>
<dbReference type="NCBIfam" id="NF006321">
    <property type="entry name" value="PRK08534.1"/>
    <property type="match status" value="1"/>
</dbReference>